<dbReference type="PROSITE" id="PS51598">
    <property type="entry name" value="SAM_CHO2"/>
    <property type="match status" value="1"/>
</dbReference>
<keyword evidence="8 12" id="KW-0443">Lipid metabolism</keyword>
<feature type="transmembrane region" description="Helical" evidence="12 13">
    <location>
        <begin position="273"/>
        <end position="293"/>
    </location>
</feature>
<feature type="transmembrane region" description="Helical" evidence="12 13">
    <location>
        <begin position="416"/>
        <end position="433"/>
    </location>
</feature>
<keyword evidence="12 13" id="KW-0256">Endoplasmic reticulum</keyword>
<organism evidence="15 16">
    <name type="scientific">Entomortierella chlamydospora</name>
    <dbReference type="NCBI Taxonomy" id="101097"/>
    <lineage>
        <taxon>Eukaryota</taxon>
        <taxon>Fungi</taxon>
        <taxon>Fungi incertae sedis</taxon>
        <taxon>Mucoromycota</taxon>
        <taxon>Mortierellomycotina</taxon>
        <taxon>Mortierellomycetes</taxon>
        <taxon>Mortierellales</taxon>
        <taxon>Mortierellaceae</taxon>
        <taxon>Entomortierella</taxon>
    </lineage>
</organism>
<feature type="transmembrane region" description="Helical" evidence="12 13">
    <location>
        <begin position="587"/>
        <end position="616"/>
    </location>
</feature>
<evidence type="ECO:0000256" key="14">
    <source>
        <dbReference type="SAM" id="MobiDB-lite"/>
    </source>
</evidence>
<evidence type="ECO:0000256" key="11">
    <source>
        <dbReference type="ARBA" id="ARBA00023264"/>
    </source>
</evidence>
<keyword evidence="7 12" id="KW-1133">Transmembrane helix</keyword>
<evidence type="ECO:0000256" key="10">
    <source>
        <dbReference type="ARBA" id="ARBA00023209"/>
    </source>
</evidence>
<dbReference type="OrthoDB" id="4583at2759"/>
<dbReference type="Gene3D" id="1.20.120.1630">
    <property type="match status" value="1"/>
</dbReference>
<comment type="function">
    <text evidence="12 13">Catalyzes the first step of the methylation pathway of phosphatidylcholine biosynthesis, the SAM-dependent methylation of phosphatidylethanolamine (PE) to phosphatidylmonomethylethanolamine (PMME).</text>
</comment>
<comment type="similarity">
    <text evidence="12 13">Belongs to the class VI-like SAM-binding methyltransferase superfamily. CHO2 family.</text>
</comment>
<evidence type="ECO:0000256" key="5">
    <source>
        <dbReference type="ARBA" id="ARBA00022691"/>
    </source>
</evidence>
<dbReference type="PANTHER" id="PTHR32138:SF0">
    <property type="entry name" value="PHOSPHATIDYLETHANOLAMINE N-METHYLTRANSFERASE"/>
    <property type="match status" value="1"/>
</dbReference>
<dbReference type="GO" id="GO:0004608">
    <property type="term" value="F:phosphatidylethanolamine N-methyltransferase activity"/>
    <property type="evidence" value="ECO:0007669"/>
    <property type="project" value="UniProtKB-UniRule"/>
</dbReference>
<sequence length="994" mass="112751">MDSELRNRKASSTESTVNGVSSSNKMHSISTTSTTTTTVSSESQESYKRDSSESAHSLTELQKENLAKEQEQAAFGKTPNGTIFRVPGTKDMLSEIFDMSKKKSAFDLLTLAVMGVQILMFFTLPKHVTRWLFLILFLFWRAGYNAGLGYLLKLQSERRGLVAWAKEKGIFDKKRSDGWYEWLKQELTYKMDSDYDFDAVPIEFNTWLLYRQLVDLILMNDFTTYLCFALSWLTFPAGSGFISHLLRWVAGFILVFFNIWVKLDAHRVVKDFAWYWGDFFFLIEQSLTFDGVFEMAPHPMYSVGYAGYYGISLMMASYMVLFVSLFAHAAQFAFLTLVENPHIDKTYNPPQVVKRRVPAPSESAPTTPATVVSAPSDSIAPIDQASSLAPKDVYSTYFRRDLIVFKNFDIFRSNDIFVALIIVYATVIPLLVSNTGPRFLNFMMVIQALVWRIFHSYILGGVLKQQSDNKFYTKHFIKHGGTAQDAFQSWKSIFNLSNSMTYATFFLAAFKMYSIPDDWTYGTVLLRHVLGLALISLHIWASVSVFEVLGDFGWFYGDFFMEESSGGLFYTGIYRFVNNPEKVMGHAAFWGMALICNSWSILILAMFSQVSNFLFLHYVESPHMRKIYGDKIRKDAGVIKTVKAAKILPKKMKEEVSKIREKLEETPEIKDVLQRTKVVSEKAQEIVEGTRGDLNELVQSVAPRIQEMVSNSKALLESSREKLIVARTWDDMGVYDMSQYSLKVVSDTPQKLNANGIPTFALGQKLTVEWTAPLNHGAKDWIGIYKVSSNNSSKVTTVASKNRYLYIGRDLGLGEAEEGVENHAGKGDGEVYEEEVVWVDEKEICRGRVVFLGDKLPWFQGTFEFRYHHNGRYNVMATTTPFEIALESRQGEKEHTVASISQALLPFVQRCYNSDEETMPCAADERFLMINETIAKRIVKGIQLMYGIEFAWEVVAIDMSCLHLALRIFTANRALAPFSAVSDDQSSQAAATAV</sequence>
<keyword evidence="4 12" id="KW-0808">Transferase</keyword>
<evidence type="ECO:0000256" key="6">
    <source>
        <dbReference type="ARBA" id="ARBA00022692"/>
    </source>
</evidence>
<keyword evidence="9 12" id="KW-0472">Membrane</keyword>
<evidence type="ECO:0000256" key="3">
    <source>
        <dbReference type="ARBA" id="ARBA00022603"/>
    </source>
</evidence>
<keyword evidence="5 12" id="KW-0949">S-adenosyl-L-methionine</keyword>
<dbReference type="InterPro" id="IPR007318">
    <property type="entry name" value="Phopholipid_MeTrfase"/>
</dbReference>
<reference evidence="15" key="1">
    <citation type="journal article" date="2020" name="Fungal Divers.">
        <title>Resolving the Mortierellaceae phylogeny through synthesis of multi-gene phylogenetics and phylogenomics.</title>
        <authorList>
            <person name="Vandepol N."/>
            <person name="Liber J."/>
            <person name="Desiro A."/>
            <person name="Na H."/>
            <person name="Kennedy M."/>
            <person name="Barry K."/>
            <person name="Grigoriev I.V."/>
            <person name="Miller A.N."/>
            <person name="O'Donnell K."/>
            <person name="Stajich J.E."/>
            <person name="Bonito G."/>
        </authorList>
    </citation>
    <scope>NUCLEOTIDE SEQUENCE</scope>
    <source>
        <strain evidence="15">NRRL 2769</strain>
    </source>
</reference>
<keyword evidence="11 12" id="KW-1208">Phospholipid metabolism</keyword>
<evidence type="ECO:0000256" key="8">
    <source>
        <dbReference type="ARBA" id="ARBA00023098"/>
    </source>
</evidence>
<feature type="compositionally biased region" description="Low complexity" evidence="14">
    <location>
        <begin position="28"/>
        <end position="44"/>
    </location>
</feature>
<dbReference type="GO" id="GO:0032259">
    <property type="term" value="P:methylation"/>
    <property type="evidence" value="ECO:0007669"/>
    <property type="project" value="UniProtKB-KW"/>
</dbReference>
<feature type="region of interest" description="Disordered" evidence="14">
    <location>
        <begin position="1"/>
        <end position="54"/>
    </location>
</feature>
<accession>A0A9P6T3M8</accession>
<evidence type="ECO:0000256" key="7">
    <source>
        <dbReference type="ARBA" id="ARBA00022989"/>
    </source>
</evidence>
<evidence type="ECO:0000313" key="16">
    <source>
        <dbReference type="Proteomes" id="UP000703661"/>
    </source>
</evidence>
<keyword evidence="16" id="KW-1185">Reference proteome</keyword>
<evidence type="ECO:0000256" key="1">
    <source>
        <dbReference type="ARBA" id="ARBA00004127"/>
    </source>
</evidence>
<feature type="transmembrane region" description="Helical" evidence="12 13">
    <location>
        <begin position="241"/>
        <end position="261"/>
    </location>
</feature>
<evidence type="ECO:0000256" key="13">
    <source>
        <dbReference type="RuleBase" id="RU361122"/>
    </source>
</evidence>
<evidence type="ECO:0000256" key="2">
    <source>
        <dbReference type="ARBA" id="ARBA00022516"/>
    </source>
</evidence>
<dbReference type="EMBL" id="JAAAID010000115">
    <property type="protein sequence ID" value="KAG0022243.1"/>
    <property type="molecule type" value="Genomic_DNA"/>
</dbReference>
<evidence type="ECO:0000313" key="15">
    <source>
        <dbReference type="EMBL" id="KAG0022243.1"/>
    </source>
</evidence>
<protein>
    <recommendedName>
        <fullName evidence="12 13">Phosphatidylethanolamine N-methyltransferase</fullName>
        <shortName evidence="12">PE methyltransferase</shortName>
        <shortName evidence="12 13">PEAMT</shortName>
        <shortName evidence="12">PEMT</shortName>
        <ecNumber evidence="12 13">2.1.1.17</ecNumber>
    </recommendedName>
</protein>
<dbReference type="Gene3D" id="2.60.40.2840">
    <property type="match status" value="1"/>
</dbReference>
<comment type="caution">
    <text evidence="12 13">Lacks conserved residue(s) required for the propagation of feature annotation.</text>
</comment>
<dbReference type="HAMAP" id="MF_03217">
    <property type="entry name" value="PEMT"/>
    <property type="match status" value="1"/>
</dbReference>
<feature type="transmembrane region" description="Helical" evidence="12 13">
    <location>
        <begin position="105"/>
        <end position="125"/>
    </location>
</feature>
<keyword evidence="2 12" id="KW-0444">Lipid biosynthesis</keyword>
<comment type="caution">
    <text evidence="15">The sequence shown here is derived from an EMBL/GenBank/DDBJ whole genome shotgun (WGS) entry which is preliminary data.</text>
</comment>
<dbReference type="Pfam" id="PF04191">
    <property type="entry name" value="PEMT"/>
    <property type="match status" value="2"/>
</dbReference>
<feature type="transmembrane region" description="Helical" evidence="12 13">
    <location>
        <begin position="519"/>
        <end position="541"/>
    </location>
</feature>
<proteinExistence type="inferred from homology"/>
<feature type="transmembrane region" description="Helical" evidence="12 13">
    <location>
        <begin position="439"/>
        <end position="460"/>
    </location>
</feature>
<feature type="transmembrane region" description="Helical" evidence="12 13">
    <location>
        <begin position="305"/>
        <end position="327"/>
    </location>
</feature>
<name>A0A9P6T3M8_9FUNG</name>
<comment type="catalytic activity">
    <reaction evidence="12 13">
        <text>a 1,2-diacyl-sn-glycero-3-phosphoethanolamine + S-adenosyl-L-methionine = a 1,2-diacyl-sn-glycero-3-phospho-N-methylethanolamine + S-adenosyl-L-homocysteine + H(+)</text>
        <dbReference type="Rhea" id="RHEA:11164"/>
        <dbReference type="ChEBI" id="CHEBI:15378"/>
        <dbReference type="ChEBI" id="CHEBI:57856"/>
        <dbReference type="ChEBI" id="CHEBI:59789"/>
        <dbReference type="ChEBI" id="CHEBI:64573"/>
        <dbReference type="ChEBI" id="CHEBI:64612"/>
        <dbReference type="EC" id="2.1.1.17"/>
    </reaction>
</comment>
<dbReference type="PIRSF" id="PIRSF000383">
    <property type="entry name" value="PEAMT"/>
    <property type="match status" value="1"/>
</dbReference>
<dbReference type="Proteomes" id="UP000703661">
    <property type="component" value="Unassembled WGS sequence"/>
</dbReference>
<evidence type="ECO:0000256" key="4">
    <source>
        <dbReference type="ARBA" id="ARBA00022679"/>
    </source>
</evidence>
<dbReference type="GO" id="GO:0005789">
    <property type="term" value="C:endoplasmic reticulum membrane"/>
    <property type="evidence" value="ECO:0007669"/>
    <property type="project" value="UniProtKB-SubCell"/>
</dbReference>
<evidence type="ECO:0000256" key="9">
    <source>
        <dbReference type="ARBA" id="ARBA00023136"/>
    </source>
</evidence>
<dbReference type="PANTHER" id="PTHR32138">
    <property type="entry name" value="PHOSPHATIDYLETHANOLAMINE N-METHYLTRANSFERASE"/>
    <property type="match status" value="1"/>
</dbReference>
<evidence type="ECO:0000256" key="12">
    <source>
        <dbReference type="HAMAP-Rule" id="MF_03217"/>
    </source>
</evidence>
<dbReference type="EC" id="2.1.1.17" evidence="12 13"/>
<dbReference type="AlphaFoldDB" id="A0A9P6T3M8"/>
<dbReference type="InterPro" id="IPR016219">
    <property type="entry name" value="Phosphatid-EA_MeTrfase_fun"/>
</dbReference>
<dbReference type="GO" id="GO:0006656">
    <property type="term" value="P:phosphatidylcholine biosynthetic process"/>
    <property type="evidence" value="ECO:0007669"/>
    <property type="project" value="UniProtKB-UniRule"/>
</dbReference>
<keyword evidence="6 12" id="KW-0812">Transmembrane</keyword>
<gene>
    <name evidence="15" type="primary">CHO2_1</name>
    <name evidence="15" type="ORF">BGZ80_000689</name>
</gene>
<feature type="compositionally biased region" description="Polar residues" evidence="14">
    <location>
        <begin position="10"/>
        <end position="27"/>
    </location>
</feature>
<comment type="pathway">
    <text evidence="12 13">Phospholipid metabolism; phosphatidylcholine biosynthesis.</text>
</comment>
<keyword evidence="10 12" id="KW-0594">Phospholipid biosynthesis</keyword>
<feature type="transmembrane region" description="Helical" evidence="12 13">
    <location>
        <begin position="131"/>
        <end position="152"/>
    </location>
</feature>
<comment type="subcellular location">
    <subcellularLocation>
        <location evidence="1">Endomembrane system</location>
        <topology evidence="1">Multi-pass membrane protein</topology>
    </subcellularLocation>
    <subcellularLocation>
        <location evidence="12 13">Endoplasmic reticulum membrane</location>
        <topology evidence="12 13">Multi-pass membrane protein</topology>
    </subcellularLocation>
</comment>
<feature type="transmembrane region" description="Helical" evidence="12 13">
    <location>
        <begin position="213"/>
        <end position="235"/>
    </location>
</feature>
<keyword evidence="3 12" id="KW-0489">Methyltransferase</keyword>